<keyword evidence="1 3" id="KW-0732">Signal</keyword>
<feature type="domain" description="Yeast cell wall synthesis Kre9/Knh1-like N-terminal" evidence="4">
    <location>
        <begin position="128"/>
        <end position="217"/>
    </location>
</feature>
<dbReference type="Proteomes" id="UP000248423">
    <property type="component" value="Unassembled WGS sequence"/>
</dbReference>
<sequence length="279" mass="28774">MRPASLFALFLSTITTNAATPAYSIVEPTQGAVVSIGSATVIEWNTTGSSSAKVSFFLETTTNSTDLFTIASNISNSGSISWSPPSSITTGTDYIVVLQPSSSDDDSTEYKSDAFTISASNASTTYYPAEGEEVKTGETTIITWKVDSNITNVSIYLMEGSGTSDLKNITTITTDIGNSGDVACVLSSSVASGDDYKFAIVDTKDPSSVKYSDTFTVVNDSSDKASSGGPSGTTTSSSSKSTSSSGSGETETSTSTSGASRAWSLVGWMAALLVVPLLC</sequence>
<evidence type="ECO:0000259" key="4">
    <source>
        <dbReference type="Pfam" id="PF10342"/>
    </source>
</evidence>
<feature type="chain" id="PRO_5016361018" description="Yeast cell wall synthesis Kre9/Knh1-like N-terminal domain-containing protein" evidence="3">
    <location>
        <begin position="20"/>
        <end position="279"/>
    </location>
</feature>
<name>A0A319E033_ASPSB</name>
<evidence type="ECO:0000313" key="5">
    <source>
        <dbReference type="EMBL" id="PYI03431.1"/>
    </source>
</evidence>
<feature type="signal peptide" evidence="3">
    <location>
        <begin position="1"/>
        <end position="19"/>
    </location>
</feature>
<dbReference type="InterPro" id="IPR018466">
    <property type="entry name" value="Kre9/Knh1-like_N"/>
</dbReference>
<dbReference type="AlphaFoldDB" id="A0A319E033"/>
<evidence type="ECO:0000313" key="6">
    <source>
        <dbReference type="Proteomes" id="UP000248423"/>
    </source>
</evidence>
<evidence type="ECO:0000256" key="3">
    <source>
        <dbReference type="SAM" id="SignalP"/>
    </source>
</evidence>
<feature type="region of interest" description="Disordered" evidence="2">
    <location>
        <begin position="221"/>
        <end position="256"/>
    </location>
</feature>
<evidence type="ECO:0000256" key="2">
    <source>
        <dbReference type="SAM" id="MobiDB-lite"/>
    </source>
</evidence>
<reference evidence="5 6" key="1">
    <citation type="submission" date="2018-02" db="EMBL/GenBank/DDBJ databases">
        <title>The genomes of Aspergillus section Nigri reveals drivers in fungal speciation.</title>
        <authorList>
            <consortium name="DOE Joint Genome Institute"/>
            <person name="Vesth T.C."/>
            <person name="Nybo J."/>
            <person name="Theobald S."/>
            <person name="Brandl J."/>
            <person name="Frisvad J.C."/>
            <person name="Nielsen K.F."/>
            <person name="Lyhne E.K."/>
            <person name="Kogle M.E."/>
            <person name="Kuo A."/>
            <person name="Riley R."/>
            <person name="Clum A."/>
            <person name="Nolan M."/>
            <person name="Lipzen A."/>
            <person name="Salamov A."/>
            <person name="Henrissat B."/>
            <person name="Wiebenga A."/>
            <person name="De vries R.P."/>
            <person name="Grigoriev I.V."/>
            <person name="Mortensen U.H."/>
            <person name="Andersen M.R."/>
            <person name="Baker S.E."/>
        </authorList>
    </citation>
    <scope>NUCLEOTIDE SEQUENCE [LARGE SCALE GENOMIC DNA]</scope>
    <source>
        <strain evidence="5 6">CBS 121057</strain>
    </source>
</reference>
<accession>A0A319E033</accession>
<protein>
    <recommendedName>
        <fullName evidence="4">Yeast cell wall synthesis Kre9/Knh1-like N-terminal domain-containing protein</fullName>
    </recommendedName>
</protein>
<dbReference type="OrthoDB" id="4507218at2759"/>
<keyword evidence="6" id="KW-1185">Reference proteome</keyword>
<dbReference type="Pfam" id="PF10342">
    <property type="entry name" value="Kre9_KNH"/>
    <property type="match status" value="2"/>
</dbReference>
<dbReference type="STRING" id="1448318.A0A319E033"/>
<gene>
    <name evidence="5" type="ORF">BO78DRAFT_194137</name>
</gene>
<proteinExistence type="predicted"/>
<organism evidence="5 6">
    <name type="scientific">Aspergillus sclerotiicarbonarius (strain CBS 121057 / IBT 28362)</name>
    <dbReference type="NCBI Taxonomy" id="1448318"/>
    <lineage>
        <taxon>Eukaryota</taxon>
        <taxon>Fungi</taxon>
        <taxon>Dikarya</taxon>
        <taxon>Ascomycota</taxon>
        <taxon>Pezizomycotina</taxon>
        <taxon>Eurotiomycetes</taxon>
        <taxon>Eurotiomycetidae</taxon>
        <taxon>Eurotiales</taxon>
        <taxon>Aspergillaceae</taxon>
        <taxon>Aspergillus</taxon>
        <taxon>Aspergillus subgen. Circumdati</taxon>
    </lineage>
</organism>
<evidence type="ECO:0000256" key="1">
    <source>
        <dbReference type="ARBA" id="ARBA00022729"/>
    </source>
</evidence>
<dbReference type="EMBL" id="KZ826380">
    <property type="protein sequence ID" value="PYI03431.1"/>
    <property type="molecule type" value="Genomic_DNA"/>
</dbReference>
<dbReference type="PANTHER" id="PTHR40633">
    <property type="entry name" value="MATRIX PROTEIN, PUTATIVE (AFU_ORTHOLOGUE AFUA_8G05410)-RELATED"/>
    <property type="match status" value="1"/>
</dbReference>
<dbReference type="InterPro" id="IPR052982">
    <property type="entry name" value="SRP1/TIP1-like"/>
</dbReference>
<dbReference type="VEuPathDB" id="FungiDB:BO78DRAFT_194137"/>
<feature type="compositionally biased region" description="Low complexity" evidence="2">
    <location>
        <begin position="224"/>
        <end position="256"/>
    </location>
</feature>
<feature type="domain" description="Yeast cell wall synthesis Kre9/Knh1-like N-terminal" evidence="4">
    <location>
        <begin position="27"/>
        <end position="117"/>
    </location>
</feature>
<dbReference type="PANTHER" id="PTHR40633:SF1">
    <property type="entry name" value="GPI ANCHORED SERINE-THREONINE RICH PROTEIN (AFU_ORTHOLOGUE AFUA_1G03630)"/>
    <property type="match status" value="1"/>
</dbReference>